<gene>
    <name evidence="2" type="ORF">A5634_17340</name>
</gene>
<protein>
    <submittedName>
        <fullName evidence="2">Glycosyl transferase</fullName>
    </submittedName>
</protein>
<feature type="domain" description="Glycosyltransferase 2-like" evidence="1">
    <location>
        <begin position="3"/>
        <end position="89"/>
    </location>
</feature>
<dbReference type="EMBL" id="LZLS01000043">
    <property type="protein sequence ID" value="OBK29819.1"/>
    <property type="molecule type" value="Genomic_DNA"/>
</dbReference>
<comment type="caution">
    <text evidence="2">The sequence shown here is derived from an EMBL/GenBank/DDBJ whole genome shotgun (WGS) entry which is preliminary data.</text>
</comment>
<evidence type="ECO:0000259" key="1">
    <source>
        <dbReference type="Pfam" id="PF00535"/>
    </source>
</evidence>
<dbReference type="Pfam" id="PF00535">
    <property type="entry name" value="Glycos_transf_2"/>
    <property type="match status" value="1"/>
</dbReference>
<dbReference type="GO" id="GO:0016740">
    <property type="term" value="F:transferase activity"/>
    <property type="evidence" value="ECO:0007669"/>
    <property type="project" value="UniProtKB-KW"/>
</dbReference>
<keyword evidence="2" id="KW-0808">Transferase</keyword>
<dbReference type="InterPro" id="IPR029044">
    <property type="entry name" value="Nucleotide-diphossugar_trans"/>
</dbReference>
<dbReference type="Gene3D" id="3.90.550.10">
    <property type="entry name" value="Spore Coat Polysaccharide Biosynthesis Protein SpsA, Chain A"/>
    <property type="match status" value="1"/>
</dbReference>
<sequence length="599" mass="67495">MNMIVRNEAAIIQATLDDIARYISAWVIVDTGSDDGTQDIIRDHMTRLGIPGELHERPWRDFGHNRSEALTLAQGHGDYIWVLDADDKVAGTLDFGQLGKDLYQLRFGETSDVIWRPNLFRDGLPVRYEGVVHEYVMVDSDFSHDRLDGDYYIDSRRLGSRNRNPHQKFESDRDLLLAEIERNPEDARSVFYLAQSYFDLGDFENARKWYQRRVDMGGWAEEVYQSMYRVAESMWSMGAHWLEVQDAYLRAWEFRPTRAEPLYAIAFRYRLDERYQLGYLFAKHAAEIPFPTEDTLLVSADTYTWGALDEAAVCASWIGEHAEAVALWRRILARPGIPDGDRQRITANCDNSAPRIFEAAASYPGELAQRLIGHRRDADVVVSLVAGADRDGIEVTLNSLINCCTDVRRIGRFLVVDAGLPAAARATLLERYPFLEFCPISAGQSAGALLSQIRDRIYGRFWLHLGQGWQFYARENLITRLTSVLEAEEHAYQVAVNFTDAHQLIGASATDEVVFRAPGAGRYVLAEQVAYGPAMFDTARLDRVGGIRADDPDPLAELGRRAAVAGLATASLDEVLCIRHGAPGEPVDPRLSRDTPTQN</sequence>
<proteinExistence type="predicted"/>
<evidence type="ECO:0000313" key="3">
    <source>
        <dbReference type="Proteomes" id="UP000093928"/>
    </source>
</evidence>
<dbReference type="Gene3D" id="1.25.40.10">
    <property type="entry name" value="Tetratricopeptide repeat domain"/>
    <property type="match status" value="1"/>
</dbReference>
<dbReference type="InterPro" id="IPR011990">
    <property type="entry name" value="TPR-like_helical_dom_sf"/>
</dbReference>
<evidence type="ECO:0000313" key="2">
    <source>
        <dbReference type="EMBL" id="OBK29819.1"/>
    </source>
</evidence>
<dbReference type="SUPFAM" id="SSF53448">
    <property type="entry name" value="Nucleotide-diphospho-sugar transferases"/>
    <property type="match status" value="1"/>
</dbReference>
<accession>A0A1A3P931</accession>
<dbReference type="AlphaFoldDB" id="A0A1A3P931"/>
<dbReference type="Proteomes" id="UP000093928">
    <property type="component" value="Unassembled WGS sequence"/>
</dbReference>
<reference evidence="2 3" key="1">
    <citation type="submission" date="2016-06" db="EMBL/GenBank/DDBJ databases">
        <authorList>
            <person name="Kjaerup R.B."/>
            <person name="Dalgaard T.S."/>
            <person name="Juul-Madsen H.R."/>
        </authorList>
    </citation>
    <scope>NUCLEOTIDE SEQUENCE [LARGE SCALE GENOMIC DNA]</scope>
    <source>
        <strain evidence="2 3">1165133.8</strain>
    </source>
</reference>
<organism evidence="2 3">
    <name type="scientific">Mycobacterium asiaticum</name>
    <dbReference type="NCBI Taxonomy" id="1790"/>
    <lineage>
        <taxon>Bacteria</taxon>
        <taxon>Bacillati</taxon>
        <taxon>Actinomycetota</taxon>
        <taxon>Actinomycetes</taxon>
        <taxon>Mycobacteriales</taxon>
        <taxon>Mycobacteriaceae</taxon>
        <taxon>Mycobacterium</taxon>
    </lineage>
</organism>
<dbReference type="SUPFAM" id="SSF48452">
    <property type="entry name" value="TPR-like"/>
    <property type="match status" value="1"/>
</dbReference>
<name>A0A1A3P931_MYCAS</name>
<dbReference type="InterPro" id="IPR001173">
    <property type="entry name" value="Glyco_trans_2-like"/>
</dbReference>